<accession>A0AAD2GY71</accession>
<sequence>MCFSSKREFKSCTLASASRHQFYEDIKCDAQKDITRIAREGGDLTADIWCSRVNTNENPHYELVSLQFKTKNSIICPTCTGVHPIL</sequence>
<evidence type="ECO:0000313" key="2">
    <source>
        <dbReference type="Proteomes" id="UP001295794"/>
    </source>
</evidence>
<dbReference type="EMBL" id="CAVNYO010000059">
    <property type="protein sequence ID" value="CAK5264529.1"/>
    <property type="molecule type" value="Genomic_DNA"/>
</dbReference>
<name>A0AAD2GY71_9AGAR</name>
<dbReference type="AlphaFoldDB" id="A0AAD2GY71"/>
<evidence type="ECO:0000313" key="1">
    <source>
        <dbReference type="EMBL" id="CAK5264529.1"/>
    </source>
</evidence>
<comment type="caution">
    <text evidence="1">The sequence shown here is derived from an EMBL/GenBank/DDBJ whole genome shotgun (WGS) entry which is preliminary data.</text>
</comment>
<organism evidence="1 2">
    <name type="scientific">Mycena citricolor</name>
    <dbReference type="NCBI Taxonomy" id="2018698"/>
    <lineage>
        <taxon>Eukaryota</taxon>
        <taxon>Fungi</taxon>
        <taxon>Dikarya</taxon>
        <taxon>Basidiomycota</taxon>
        <taxon>Agaricomycotina</taxon>
        <taxon>Agaricomycetes</taxon>
        <taxon>Agaricomycetidae</taxon>
        <taxon>Agaricales</taxon>
        <taxon>Marasmiineae</taxon>
        <taxon>Mycenaceae</taxon>
        <taxon>Mycena</taxon>
    </lineage>
</organism>
<keyword evidence="2" id="KW-1185">Reference proteome</keyword>
<proteinExistence type="predicted"/>
<reference evidence="1" key="1">
    <citation type="submission" date="2023-11" db="EMBL/GenBank/DDBJ databases">
        <authorList>
            <person name="De Vega J J."/>
            <person name="De Vega J J."/>
        </authorList>
    </citation>
    <scope>NUCLEOTIDE SEQUENCE</scope>
</reference>
<dbReference type="Proteomes" id="UP001295794">
    <property type="component" value="Unassembled WGS sequence"/>
</dbReference>
<gene>
    <name evidence="1" type="ORF">MYCIT1_LOCUS4771</name>
</gene>
<protein>
    <submittedName>
        <fullName evidence="1">Uncharacterized protein</fullName>
    </submittedName>
</protein>